<name>A0AAV8Y0A0_9CUCU</name>
<evidence type="ECO:0008006" key="3">
    <source>
        <dbReference type="Google" id="ProtNLM"/>
    </source>
</evidence>
<sequence>MTFSGGFGKVSNHKVFSRKHNINGNASQQSLYQSLYLIVLQKKDLLRNMTTSQHLAGEAIYIALFGTGAVTEQGEQALVKTRYQEFIKMFSKGKFSLPRLPPILDAADNHCRRTFLQVQCGLGNNLDSLTWECIL</sequence>
<protein>
    <recommendedName>
        <fullName evidence="3">Growth hormone</fullName>
    </recommendedName>
</protein>
<organism evidence="1 2">
    <name type="scientific">Aromia moschata</name>
    <dbReference type="NCBI Taxonomy" id="1265417"/>
    <lineage>
        <taxon>Eukaryota</taxon>
        <taxon>Metazoa</taxon>
        <taxon>Ecdysozoa</taxon>
        <taxon>Arthropoda</taxon>
        <taxon>Hexapoda</taxon>
        <taxon>Insecta</taxon>
        <taxon>Pterygota</taxon>
        <taxon>Neoptera</taxon>
        <taxon>Endopterygota</taxon>
        <taxon>Coleoptera</taxon>
        <taxon>Polyphaga</taxon>
        <taxon>Cucujiformia</taxon>
        <taxon>Chrysomeloidea</taxon>
        <taxon>Cerambycidae</taxon>
        <taxon>Cerambycinae</taxon>
        <taxon>Callichromatini</taxon>
        <taxon>Aromia</taxon>
    </lineage>
</organism>
<keyword evidence="2" id="KW-1185">Reference proteome</keyword>
<gene>
    <name evidence="1" type="ORF">NQ318_014576</name>
</gene>
<comment type="caution">
    <text evidence="1">The sequence shown here is derived from an EMBL/GenBank/DDBJ whole genome shotgun (WGS) entry which is preliminary data.</text>
</comment>
<evidence type="ECO:0000313" key="1">
    <source>
        <dbReference type="EMBL" id="KAJ8944214.1"/>
    </source>
</evidence>
<dbReference type="EMBL" id="JAPWTK010000263">
    <property type="protein sequence ID" value="KAJ8944214.1"/>
    <property type="molecule type" value="Genomic_DNA"/>
</dbReference>
<dbReference type="Proteomes" id="UP001162162">
    <property type="component" value="Unassembled WGS sequence"/>
</dbReference>
<evidence type="ECO:0000313" key="2">
    <source>
        <dbReference type="Proteomes" id="UP001162162"/>
    </source>
</evidence>
<reference evidence="1" key="1">
    <citation type="journal article" date="2023" name="Insect Mol. Biol.">
        <title>Genome sequencing provides insights into the evolution of gene families encoding plant cell wall-degrading enzymes in longhorned beetles.</title>
        <authorList>
            <person name="Shin N.R."/>
            <person name="Okamura Y."/>
            <person name="Kirsch R."/>
            <person name="Pauchet Y."/>
        </authorList>
    </citation>
    <scope>NUCLEOTIDE SEQUENCE</scope>
    <source>
        <strain evidence="1">AMC_N1</strain>
    </source>
</reference>
<dbReference type="AlphaFoldDB" id="A0AAV8Y0A0"/>
<proteinExistence type="predicted"/>
<accession>A0AAV8Y0A0</accession>